<name>A0ABR2HEY2_9EUKA</name>
<gene>
    <name evidence="2" type="ORF">M9Y10_021407</name>
</gene>
<comment type="caution">
    <text evidence="2">The sequence shown here is derived from an EMBL/GenBank/DDBJ whole genome shotgun (WGS) entry which is preliminary data.</text>
</comment>
<sequence>MQNQSFYVLYHDVHFIVDPSLLYNSSKKFKELVDKSSNIQSIHLKINYDEFTIRNVNNFLKICQNQPTDVQDSELQEICLIARMFKADNVYNSGINYIQNKINPNFYIPDNKFDETQGIQYLQLESNDEISPIHHADLNELEFDESSESEKEHPDTQSETSEKSIKNKEHITACYQIIEDAQLLKLHRFYLMKDNKIIYMAKIKNNSILIGEGDDFHIRDNKYVNTAKITRYRNGYNIVSTNDQEFKIEYLYWSDGSYSLKVSFNHQGNQLNWRPKKTKKLTRFKGGYNHVPIQSKKNTILQNSSNLSTFIVRRMSKKLFEAECNQAVNPLIVFAIALSQIVGPPV</sequence>
<evidence type="ECO:0000256" key="1">
    <source>
        <dbReference type="SAM" id="MobiDB-lite"/>
    </source>
</evidence>
<keyword evidence="3" id="KW-1185">Reference proteome</keyword>
<evidence type="ECO:0000313" key="3">
    <source>
        <dbReference type="Proteomes" id="UP001470230"/>
    </source>
</evidence>
<evidence type="ECO:0008006" key="4">
    <source>
        <dbReference type="Google" id="ProtNLM"/>
    </source>
</evidence>
<dbReference type="Proteomes" id="UP001470230">
    <property type="component" value="Unassembled WGS sequence"/>
</dbReference>
<accession>A0ABR2HEY2</accession>
<organism evidence="2 3">
    <name type="scientific">Tritrichomonas musculus</name>
    <dbReference type="NCBI Taxonomy" id="1915356"/>
    <lineage>
        <taxon>Eukaryota</taxon>
        <taxon>Metamonada</taxon>
        <taxon>Parabasalia</taxon>
        <taxon>Tritrichomonadida</taxon>
        <taxon>Tritrichomonadidae</taxon>
        <taxon>Tritrichomonas</taxon>
    </lineage>
</organism>
<proteinExistence type="predicted"/>
<evidence type="ECO:0000313" key="2">
    <source>
        <dbReference type="EMBL" id="KAK8845223.1"/>
    </source>
</evidence>
<feature type="region of interest" description="Disordered" evidence="1">
    <location>
        <begin position="143"/>
        <end position="165"/>
    </location>
</feature>
<dbReference type="EMBL" id="JAPFFF010000031">
    <property type="protein sequence ID" value="KAK8845223.1"/>
    <property type="molecule type" value="Genomic_DNA"/>
</dbReference>
<protein>
    <recommendedName>
        <fullName evidence="4">BTB domain-containing protein</fullName>
    </recommendedName>
</protein>
<reference evidence="2 3" key="1">
    <citation type="submission" date="2024-04" db="EMBL/GenBank/DDBJ databases">
        <title>Tritrichomonas musculus Genome.</title>
        <authorList>
            <person name="Alves-Ferreira E."/>
            <person name="Grigg M."/>
            <person name="Lorenzi H."/>
            <person name="Galac M."/>
        </authorList>
    </citation>
    <scope>NUCLEOTIDE SEQUENCE [LARGE SCALE GENOMIC DNA]</scope>
    <source>
        <strain evidence="2 3">EAF2021</strain>
    </source>
</reference>
<feature type="compositionally biased region" description="Basic and acidic residues" evidence="1">
    <location>
        <begin position="148"/>
        <end position="165"/>
    </location>
</feature>